<dbReference type="GO" id="GO:0005634">
    <property type="term" value="C:nucleus"/>
    <property type="evidence" value="ECO:0007669"/>
    <property type="project" value="TreeGrafter"/>
</dbReference>
<dbReference type="GO" id="GO:0009927">
    <property type="term" value="F:histidine phosphotransfer kinase activity"/>
    <property type="evidence" value="ECO:0007669"/>
    <property type="project" value="InterPro"/>
</dbReference>
<dbReference type="GO" id="GO:0005737">
    <property type="term" value="C:cytoplasm"/>
    <property type="evidence" value="ECO:0007669"/>
    <property type="project" value="TreeGrafter"/>
</dbReference>
<organism evidence="3 4">
    <name type="scientific">Actinomortierella ambigua</name>
    <dbReference type="NCBI Taxonomy" id="1343610"/>
    <lineage>
        <taxon>Eukaryota</taxon>
        <taxon>Fungi</taxon>
        <taxon>Fungi incertae sedis</taxon>
        <taxon>Mucoromycota</taxon>
        <taxon>Mortierellomycotina</taxon>
        <taxon>Mortierellomycetes</taxon>
        <taxon>Mortierellales</taxon>
        <taxon>Mortierellaceae</taxon>
        <taxon>Actinomortierella</taxon>
    </lineage>
</organism>
<dbReference type="InterPro" id="IPR008207">
    <property type="entry name" value="Sig_transdc_His_kin_Hpt_dom"/>
</dbReference>
<feature type="domain" description="HPt" evidence="2">
    <location>
        <begin position="32"/>
        <end position="135"/>
    </location>
</feature>
<evidence type="ECO:0000256" key="1">
    <source>
        <dbReference type="PROSITE-ProRule" id="PRU00110"/>
    </source>
</evidence>
<dbReference type="SUPFAM" id="SSF47226">
    <property type="entry name" value="Histidine-containing phosphotransfer domain, HPT domain"/>
    <property type="match status" value="1"/>
</dbReference>
<evidence type="ECO:0000313" key="4">
    <source>
        <dbReference type="Proteomes" id="UP000807716"/>
    </source>
</evidence>
<dbReference type="PROSITE" id="PS50894">
    <property type="entry name" value="HPT"/>
    <property type="match status" value="1"/>
</dbReference>
<dbReference type="Gene3D" id="1.20.120.160">
    <property type="entry name" value="HPT domain"/>
    <property type="match status" value="1"/>
</dbReference>
<dbReference type="InterPro" id="IPR045871">
    <property type="entry name" value="AHP1-5/YPD1"/>
</dbReference>
<reference evidence="3" key="1">
    <citation type="journal article" date="2020" name="Fungal Divers.">
        <title>Resolving the Mortierellaceae phylogeny through synthesis of multi-gene phylogenetics and phylogenomics.</title>
        <authorList>
            <person name="Vandepol N."/>
            <person name="Liber J."/>
            <person name="Desiro A."/>
            <person name="Na H."/>
            <person name="Kennedy M."/>
            <person name="Barry K."/>
            <person name="Grigoriev I.V."/>
            <person name="Miller A.N."/>
            <person name="O'Donnell K."/>
            <person name="Stajich J.E."/>
            <person name="Bonito G."/>
        </authorList>
    </citation>
    <scope>NUCLEOTIDE SEQUENCE</scope>
    <source>
        <strain evidence="3">BC1065</strain>
    </source>
</reference>
<proteinExistence type="predicted"/>
<dbReference type="PANTHER" id="PTHR28242">
    <property type="entry name" value="PHOSPHORELAY INTERMEDIATE PROTEIN YPD1"/>
    <property type="match status" value="1"/>
</dbReference>
<dbReference type="AlphaFoldDB" id="A0A9P6QEL3"/>
<keyword evidence="4" id="KW-1185">Reference proteome</keyword>
<gene>
    <name evidence="3" type="ORF">DFQ27_000633</name>
</gene>
<evidence type="ECO:0000313" key="3">
    <source>
        <dbReference type="EMBL" id="KAG0265419.1"/>
    </source>
</evidence>
<sequence length="140" mass="16008">MSDYGDSGSDGSPGIVDEDTFDWLLALDEDNDHEFSESLFTSYFKQAEEALEEMRDALENKNLQELSRLGKLLMDTSAFYGAIKVRNACERLYHYGRCNDGTSSITAEDALLRIPPLLETMREDYDQFGEAVFAFYWQND</sequence>
<dbReference type="GO" id="GO:0043424">
    <property type="term" value="F:protein histidine kinase binding"/>
    <property type="evidence" value="ECO:0007669"/>
    <property type="project" value="InterPro"/>
</dbReference>
<dbReference type="InterPro" id="IPR036641">
    <property type="entry name" value="HPT_dom_sf"/>
</dbReference>
<dbReference type="EMBL" id="JAAAJB010000117">
    <property type="protein sequence ID" value="KAG0265419.1"/>
    <property type="molecule type" value="Genomic_DNA"/>
</dbReference>
<comment type="caution">
    <text evidence="3">The sequence shown here is derived from an EMBL/GenBank/DDBJ whole genome shotgun (WGS) entry which is preliminary data.</text>
</comment>
<dbReference type="GO" id="GO:0000160">
    <property type="term" value="P:phosphorelay signal transduction system"/>
    <property type="evidence" value="ECO:0007669"/>
    <property type="project" value="InterPro"/>
</dbReference>
<comment type="caution">
    <text evidence="1">Lacks conserved residue(s) required for the propagation of feature annotation.</text>
</comment>
<protein>
    <recommendedName>
        <fullName evidence="2">HPt domain-containing protein</fullName>
    </recommendedName>
</protein>
<accession>A0A9P6QEL3</accession>
<dbReference type="Proteomes" id="UP000807716">
    <property type="component" value="Unassembled WGS sequence"/>
</dbReference>
<evidence type="ECO:0000259" key="2">
    <source>
        <dbReference type="PROSITE" id="PS50894"/>
    </source>
</evidence>
<dbReference type="PANTHER" id="PTHR28242:SF52">
    <property type="entry name" value="PHOSPHORELAY INTERMEDIATE PROTEIN YPD1"/>
    <property type="match status" value="1"/>
</dbReference>
<name>A0A9P6QEL3_9FUNG</name>
<dbReference type="OrthoDB" id="1673781at2759"/>